<dbReference type="Proteomes" id="UP000266183">
    <property type="component" value="Chromosome"/>
</dbReference>
<dbReference type="PANTHER" id="PTHR37489">
    <property type="entry name" value="DUF3500 DOMAIN-CONTAINING PROTEIN"/>
    <property type="match status" value="1"/>
</dbReference>
<dbReference type="KEGG" id="chk:D4L85_05110"/>
<dbReference type="OrthoDB" id="581140at2"/>
<proteinExistence type="predicted"/>
<dbReference type="SMART" id="SM00429">
    <property type="entry name" value="IPT"/>
    <property type="match status" value="1"/>
</dbReference>
<evidence type="ECO:0000313" key="3">
    <source>
        <dbReference type="Proteomes" id="UP000266183"/>
    </source>
</evidence>
<accession>A0A385SZ66</accession>
<sequence length="437" mass="45976">MLILPSIFIISACNDKDEQVLTPSVTSFTPTSGPAGTTVTITGLNFSSTLANNAVSFNGTGATISSASSTALVVTVPTAATTGKITVTVDGQSVETTDDFTVTTTSSTSDCGSATTQIEKLVCLANTFLGTLTSTQQSSVVITLNLTNAKRWSNLPCALSCRNGLLFSSLTTAQQTAALALIEAASGTVSNEGYEEFQTIRAADDYLGTMQSGYSAGNYVIAFLGTPSTTGKWMIQFGGHHYAQNITYDNGQVTSITPMHEAVEPNGSFTVNGTTYSSPMTSELAAVREMLAAFTTSELASAKISSTFSDCLMVPGSTTNTFPSTKQGIQVSSLSTAAQAKVLVTIAAWVNDVDPTSAATYLTTYQNELANTYVTYSSNTSGTSGTASSFFTSNTDYVRIDGPSVWIEFICQNGVVISNQVHYHTVMRDHNRDYIGL</sequence>
<dbReference type="InterPro" id="IPR013783">
    <property type="entry name" value="Ig-like_fold"/>
</dbReference>
<dbReference type="InterPro" id="IPR014756">
    <property type="entry name" value="Ig_E-set"/>
</dbReference>
<dbReference type="EMBL" id="CP032382">
    <property type="protein sequence ID" value="AYB35417.1"/>
    <property type="molecule type" value="Genomic_DNA"/>
</dbReference>
<dbReference type="CDD" id="cd00603">
    <property type="entry name" value="IPT_PCSR"/>
    <property type="match status" value="1"/>
</dbReference>
<protein>
    <submittedName>
        <fullName evidence="2">DUF3500 domain-containing protein</fullName>
    </submittedName>
</protein>
<gene>
    <name evidence="2" type="ORF">D4L85_05110</name>
</gene>
<organism evidence="2 3">
    <name type="scientific">Chryseolinea soli</name>
    <dbReference type="NCBI Taxonomy" id="2321403"/>
    <lineage>
        <taxon>Bacteria</taxon>
        <taxon>Pseudomonadati</taxon>
        <taxon>Bacteroidota</taxon>
        <taxon>Cytophagia</taxon>
        <taxon>Cytophagales</taxon>
        <taxon>Fulvivirgaceae</taxon>
        <taxon>Chryseolinea</taxon>
    </lineage>
</organism>
<dbReference type="Pfam" id="PF12006">
    <property type="entry name" value="DUF3500"/>
    <property type="match status" value="1"/>
</dbReference>
<dbReference type="AlphaFoldDB" id="A0A385SZ66"/>
<reference evidence="3" key="1">
    <citation type="submission" date="2018-09" db="EMBL/GenBank/DDBJ databases">
        <title>Chryseolinea sp. KIS68-18 isolated from soil.</title>
        <authorList>
            <person name="Weon H.-Y."/>
            <person name="Kwon S.-W."/>
            <person name="Lee S.A."/>
        </authorList>
    </citation>
    <scope>NUCLEOTIDE SEQUENCE [LARGE SCALE GENOMIC DNA]</scope>
    <source>
        <strain evidence="3">KIS68-18</strain>
    </source>
</reference>
<dbReference type="PANTHER" id="PTHR37489:SF1">
    <property type="entry name" value="DUF3500 DOMAIN-CONTAINING PROTEIN"/>
    <property type="match status" value="1"/>
</dbReference>
<dbReference type="Gene3D" id="2.60.40.10">
    <property type="entry name" value="Immunoglobulins"/>
    <property type="match status" value="1"/>
</dbReference>
<evidence type="ECO:0000313" key="2">
    <source>
        <dbReference type="EMBL" id="AYB35417.1"/>
    </source>
</evidence>
<keyword evidence="3" id="KW-1185">Reference proteome</keyword>
<dbReference type="Pfam" id="PF01833">
    <property type="entry name" value="TIG"/>
    <property type="match status" value="1"/>
</dbReference>
<dbReference type="InterPro" id="IPR002909">
    <property type="entry name" value="IPT_dom"/>
</dbReference>
<name>A0A385SZ66_9BACT</name>
<evidence type="ECO:0000259" key="1">
    <source>
        <dbReference type="SMART" id="SM00429"/>
    </source>
</evidence>
<dbReference type="SUPFAM" id="SSF81296">
    <property type="entry name" value="E set domains"/>
    <property type="match status" value="1"/>
</dbReference>
<dbReference type="InterPro" id="IPR021889">
    <property type="entry name" value="DUF3500"/>
</dbReference>
<feature type="domain" description="IPT/TIG" evidence="1">
    <location>
        <begin position="22"/>
        <end position="103"/>
    </location>
</feature>